<evidence type="ECO:0000256" key="7">
    <source>
        <dbReference type="ARBA" id="ARBA00022755"/>
    </source>
</evidence>
<dbReference type="GO" id="GO:0003938">
    <property type="term" value="F:IMP dehydrogenase activity"/>
    <property type="evidence" value="ECO:0007669"/>
    <property type="project" value="UniProtKB-UniRule"/>
</dbReference>
<feature type="active site" description="Thioimidate intermediate" evidence="13 14">
    <location>
        <position position="349"/>
    </location>
</feature>
<keyword evidence="5" id="KW-0677">Repeat</keyword>
<feature type="active site" description="Proton acceptor" evidence="13 14">
    <location>
        <position position="451"/>
    </location>
</feature>
<feature type="compositionally biased region" description="Gly residues" evidence="21">
    <location>
        <begin position="30"/>
        <end position="40"/>
    </location>
</feature>
<dbReference type="UniPathway" id="UPA00601">
    <property type="reaction ID" value="UER00295"/>
</dbReference>
<feature type="binding site" evidence="13 15">
    <location>
        <begin position="382"/>
        <end position="384"/>
    </location>
    <ligand>
        <name>IMP</name>
        <dbReference type="ChEBI" id="CHEBI:58053"/>
    </ligand>
</feature>
<evidence type="ECO:0000256" key="8">
    <source>
        <dbReference type="ARBA" id="ARBA00022958"/>
    </source>
</evidence>
<dbReference type="PROSITE" id="PS00487">
    <property type="entry name" value="IMP_DH_GMP_RED"/>
    <property type="match status" value="1"/>
</dbReference>
<sequence>MSSPVMGERAARPSGQAPEEAAGVTTQGPRSGGVGYGPRTGGDDPNKIAMLGLTFDDVLLLPAASDLIPSSVETSSRLTREITLRTPLVSSAMDTVTEARMAIAMARAGGMGVLHRNLAAADQAAAVETVKRSEAGMVTNPVTCRPSDTLAEVDAMCARYRISGLPVVDETGELVGIITNRDMRFEVDQERRVAEVMTKAPLITAQEGVTAEAALGLLRRHKVEKLPIVDGNGRLRGLITVKDFVKTDQYPNATKDRDGRLLVGAAVGVGEDSWSRAMTLRDAGADVLIVDTAHGHQAQVLQMVAKLKTEVGERVQIVGGNVATREGAAALIEAGVDAVKVGVGPGSICTTRVVAGVGAPQITAILEAVSVCNRADVPVIADGGIQYSGDVAKAIAAGASTVMLGSLLAGTAESPGELILVNGKQFKSYRGMGSLGAMQGRGQAKSYSKDRYFQDDVLAEDKLVPEGIEGRVPFRGPVNQVIHQLVGGLRAAMGYTGAQSIADLQRAQFVQITAAGLKESHPHDITMTVEAPNYTGRG</sequence>
<feature type="binding site" description="in other chain" evidence="13 17">
    <location>
        <position position="346"/>
    </location>
    <ligand>
        <name>K(+)</name>
        <dbReference type="ChEBI" id="CHEBI:29103"/>
        <note>ligand shared between two tetrameric partners</note>
    </ligand>
</feature>
<feature type="binding site" description="in other chain" evidence="13 17">
    <location>
        <position position="344"/>
    </location>
    <ligand>
        <name>K(+)</name>
        <dbReference type="ChEBI" id="CHEBI:29103"/>
        <note>ligand shared between two tetrameric partners</note>
    </ligand>
</feature>
<evidence type="ECO:0000256" key="2">
    <source>
        <dbReference type="ARBA" id="ARBA00005502"/>
    </source>
</evidence>
<dbReference type="SMART" id="SM01240">
    <property type="entry name" value="IMPDH"/>
    <property type="match status" value="1"/>
</dbReference>
<keyword evidence="7 13" id="KW-0658">Purine biosynthesis</keyword>
<evidence type="ECO:0000256" key="9">
    <source>
        <dbReference type="ARBA" id="ARBA00023002"/>
    </source>
</evidence>
<dbReference type="NCBIfam" id="TIGR01302">
    <property type="entry name" value="IMP_dehydrog"/>
    <property type="match status" value="1"/>
</dbReference>
<comment type="pathway">
    <text evidence="13 20">Purine metabolism; XMP biosynthesis via de novo pathway; XMP from IMP: step 1/1.</text>
</comment>
<dbReference type="Proteomes" id="UP000540412">
    <property type="component" value="Unassembled WGS sequence"/>
</dbReference>
<feature type="binding site" evidence="13 15">
    <location>
        <begin position="429"/>
        <end position="433"/>
    </location>
    <ligand>
        <name>IMP</name>
        <dbReference type="ChEBI" id="CHEBI:58053"/>
    </ligand>
</feature>
<dbReference type="InterPro" id="IPR013785">
    <property type="entry name" value="Aldolase_TIM"/>
</dbReference>
<evidence type="ECO:0000256" key="19">
    <source>
        <dbReference type="RuleBase" id="RU003927"/>
    </source>
</evidence>
<feature type="binding site" evidence="13 16">
    <location>
        <begin position="342"/>
        <end position="344"/>
    </location>
    <ligand>
        <name>NAD(+)</name>
        <dbReference type="ChEBI" id="CHEBI:57540"/>
    </ligand>
</feature>
<evidence type="ECO:0000256" key="11">
    <source>
        <dbReference type="ARBA" id="ARBA00023122"/>
    </source>
</evidence>
<feature type="binding site" evidence="13">
    <location>
        <position position="520"/>
    </location>
    <ligand>
        <name>K(+)</name>
        <dbReference type="ChEBI" id="CHEBI:29103"/>
        <note>ligand shared between two tetrameric partners</note>
    </ligand>
</feature>
<comment type="catalytic activity">
    <reaction evidence="12 13 20">
        <text>IMP + NAD(+) + H2O = XMP + NADH + H(+)</text>
        <dbReference type="Rhea" id="RHEA:11708"/>
        <dbReference type="ChEBI" id="CHEBI:15377"/>
        <dbReference type="ChEBI" id="CHEBI:15378"/>
        <dbReference type="ChEBI" id="CHEBI:57464"/>
        <dbReference type="ChEBI" id="CHEBI:57540"/>
        <dbReference type="ChEBI" id="CHEBI:57945"/>
        <dbReference type="ChEBI" id="CHEBI:58053"/>
        <dbReference type="EC" id="1.1.1.205"/>
    </reaction>
</comment>
<comment type="function">
    <text evidence="13">Catalyzes the conversion of inosine 5'-phosphate (IMP) to xanthosine 5'-phosphate (XMP), the first committed and rate-limiting step in the de novo synthesis of guanine nucleotides, and therefore plays an important role in the regulation of cell growth.</text>
</comment>
<dbReference type="GO" id="GO:0006177">
    <property type="term" value="P:GMP biosynthetic process"/>
    <property type="evidence" value="ECO:0007669"/>
    <property type="project" value="UniProtKB-UniRule"/>
</dbReference>
<dbReference type="HAMAP" id="MF_01964">
    <property type="entry name" value="IMPDH"/>
    <property type="match status" value="1"/>
</dbReference>
<feature type="binding site" evidence="13 15">
    <location>
        <begin position="405"/>
        <end position="406"/>
    </location>
    <ligand>
        <name>IMP</name>
        <dbReference type="ChEBI" id="CHEBI:58053"/>
    </ligand>
</feature>
<evidence type="ECO:0000256" key="18">
    <source>
        <dbReference type="PROSITE-ProRule" id="PRU00703"/>
    </source>
</evidence>
<dbReference type="Pfam" id="PF00478">
    <property type="entry name" value="IMPDH"/>
    <property type="match status" value="1"/>
</dbReference>
<feature type="domain" description="CBS" evidence="22">
    <location>
        <begin position="197"/>
        <end position="254"/>
    </location>
</feature>
<dbReference type="FunFam" id="3.20.20.70:FF:000003">
    <property type="entry name" value="GMP reductase"/>
    <property type="match status" value="1"/>
</dbReference>
<keyword evidence="4 13" id="KW-0479">Metal-binding</keyword>
<dbReference type="InterPro" id="IPR005990">
    <property type="entry name" value="IMP_DH"/>
</dbReference>
<dbReference type="InterPro" id="IPR046342">
    <property type="entry name" value="CBS_dom_sf"/>
</dbReference>
<dbReference type="PIRSF" id="PIRSF000130">
    <property type="entry name" value="IMPDH"/>
    <property type="match status" value="1"/>
</dbReference>
<dbReference type="SUPFAM" id="SSF51412">
    <property type="entry name" value="Inosine monophosphate dehydrogenase (IMPDH)"/>
    <property type="match status" value="1"/>
</dbReference>
<organism evidence="23 24">
    <name type="scientific">Nocardia transvalensis</name>
    <dbReference type="NCBI Taxonomy" id="37333"/>
    <lineage>
        <taxon>Bacteria</taxon>
        <taxon>Bacillati</taxon>
        <taxon>Actinomycetota</taxon>
        <taxon>Actinomycetes</taxon>
        <taxon>Mycobacteriales</taxon>
        <taxon>Nocardiaceae</taxon>
        <taxon>Nocardia</taxon>
    </lineage>
</organism>
<name>A0A7W9PFM4_9NOCA</name>
<evidence type="ECO:0000259" key="22">
    <source>
        <dbReference type="PROSITE" id="PS51371"/>
    </source>
</evidence>
<feature type="binding site" evidence="13 15">
    <location>
        <position position="347"/>
    </location>
    <ligand>
        <name>IMP</name>
        <dbReference type="ChEBI" id="CHEBI:58053"/>
    </ligand>
</feature>
<dbReference type="GO" id="GO:0006183">
    <property type="term" value="P:GTP biosynthetic process"/>
    <property type="evidence" value="ECO:0007669"/>
    <property type="project" value="TreeGrafter"/>
</dbReference>
<comment type="caution">
    <text evidence="13">Lacks conserved residue(s) required for the propagation of feature annotation.</text>
</comment>
<evidence type="ECO:0000256" key="12">
    <source>
        <dbReference type="ARBA" id="ARBA00048028"/>
    </source>
</evidence>
<dbReference type="CDD" id="cd04601">
    <property type="entry name" value="CBS_pair_IMPDH"/>
    <property type="match status" value="1"/>
</dbReference>
<feature type="binding site" evidence="13">
    <location>
        <position position="521"/>
    </location>
    <ligand>
        <name>K(+)</name>
        <dbReference type="ChEBI" id="CHEBI:29103"/>
        <note>ligand shared between two tetrameric partners</note>
    </ligand>
</feature>
<keyword evidence="11 18" id="KW-0129">CBS domain</keyword>
<protein>
    <recommendedName>
        <fullName evidence="13 20">Inosine-5'-monophosphate dehydrogenase</fullName>
        <shortName evidence="13">IMP dehydrogenase</shortName>
        <shortName evidence="13">IMPD</shortName>
        <shortName evidence="13">IMPDH</shortName>
        <ecNumber evidence="13 20">1.1.1.205</ecNumber>
    </recommendedName>
</protein>
<evidence type="ECO:0000256" key="3">
    <source>
        <dbReference type="ARBA" id="ARBA00011881"/>
    </source>
</evidence>
<reference evidence="23 24" key="1">
    <citation type="submission" date="2020-08" db="EMBL/GenBank/DDBJ databases">
        <title>Sequencing the genomes of 1000 actinobacteria strains.</title>
        <authorList>
            <person name="Klenk H.-P."/>
        </authorList>
    </citation>
    <scope>NUCLEOTIDE SEQUENCE [LARGE SCALE GENOMIC DNA]</scope>
    <source>
        <strain evidence="23 24">DSM 43582</strain>
    </source>
</reference>
<dbReference type="EC" id="1.1.1.205" evidence="13 20"/>
<dbReference type="Gene3D" id="3.20.20.70">
    <property type="entry name" value="Aldolase class I"/>
    <property type="match status" value="1"/>
</dbReference>
<evidence type="ECO:0000256" key="1">
    <source>
        <dbReference type="ARBA" id="ARBA00001958"/>
    </source>
</evidence>
<accession>A0A7W9PFM4</accession>
<dbReference type="PANTHER" id="PTHR11911:SF111">
    <property type="entry name" value="INOSINE-5'-MONOPHOSPHATE DEHYDROGENASE"/>
    <property type="match status" value="1"/>
</dbReference>
<dbReference type="AlphaFoldDB" id="A0A7W9PFM4"/>
<keyword evidence="9 13" id="KW-0560">Oxidoreductase</keyword>
<comment type="caution">
    <text evidence="23">The sequence shown here is derived from an EMBL/GenBank/DDBJ whole genome shotgun (WGS) entry which is preliminary data.</text>
</comment>
<evidence type="ECO:0000256" key="13">
    <source>
        <dbReference type="HAMAP-Rule" id="MF_01964"/>
    </source>
</evidence>
<dbReference type="GO" id="GO:0000166">
    <property type="term" value="F:nucleotide binding"/>
    <property type="evidence" value="ECO:0007669"/>
    <property type="project" value="UniProtKB-UniRule"/>
</dbReference>
<feature type="binding site" evidence="13">
    <location>
        <position position="519"/>
    </location>
    <ligand>
        <name>K(+)</name>
        <dbReference type="ChEBI" id="CHEBI:29103"/>
        <note>ligand shared between two tetrameric partners</note>
    </ligand>
</feature>
<dbReference type="SUPFAM" id="SSF54631">
    <property type="entry name" value="CBS-domain pair"/>
    <property type="match status" value="1"/>
</dbReference>
<dbReference type="Pfam" id="PF00571">
    <property type="entry name" value="CBS"/>
    <property type="match status" value="2"/>
</dbReference>
<dbReference type="InterPro" id="IPR015875">
    <property type="entry name" value="IMP_DH/GMP_Rdtase_CS"/>
</dbReference>
<evidence type="ECO:0000313" key="24">
    <source>
        <dbReference type="Proteomes" id="UP000540412"/>
    </source>
</evidence>
<dbReference type="InterPro" id="IPR001093">
    <property type="entry name" value="IMP_DH_GMPRt"/>
</dbReference>
<comment type="subunit">
    <text evidence="3 13">Homotetramer.</text>
</comment>
<feature type="binding site" evidence="13">
    <location>
        <position position="291"/>
    </location>
    <ligand>
        <name>NAD(+)</name>
        <dbReference type="ChEBI" id="CHEBI:57540"/>
    </ligand>
</feature>
<evidence type="ECO:0000256" key="21">
    <source>
        <dbReference type="SAM" id="MobiDB-lite"/>
    </source>
</evidence>
<dbReference type="PROSITE" id="PS51371">
    <property type="entry name" value="CBS"/>
    <property type="match status" value="2"/>
</dbReference>
<comment type="cofactor">
    <cofactor evidence="1 13">
        <name>K(+)</name>
        <dbReference type="ChEBI" id="CHEBI:29103"/>
    </cofactor>
</comment>
<evidence type="ECO:0000256" key="16">
    <source>
        <dbReference type="PIRSR" id="PIRSR000130-3"/>
    </source>
</evidence>
<dbReference type="CDD" id="cd00381">
    <property type="entry name" value="IMPDH"/>
    <property type="match status" value="1"/>
</dbReference>
<evidence type="ECO:0000256" key="4">
    <source>
        <dbReference type="ARBA" id="ARBA00022723"/>
    </source>
</evidence>
<evidence type="ECO:0000256" key="6">
    <source>
        <dbReference type="ARBA" id="ARBA00022749"/>
    </source>
</evidence>
<evidence type="ECO:0000256" key="17">
    <source>
        <dbReference type="PIRSR" id="PIRSR000130-4"/>
    </source>
</evidence>
<feature type="binding site" evidence="13 15">
    <location>
        <position position="466"/>
    </location>
    <ligand>
        <name>IMP</name>
        <dbReference type="ChEBI" id="CHEBI:58053"/>
    </ligand>
</feature>
<keyword evidence="10 13" id="KW-0520">NAD</keyword>
<evidence type="ECO:0000256" key="10">
    <source>
        <dbReference type="ARBA" id="ARBA00023027"/>
    </source>
</evidence>
<dbReference type="SMART" id="SM00116">
    <property type="entry name" value="CBS"/>
    <property type="match status" value="2"/>
</dbReference>
<keyword evidence="24" id="KW-1185">Reference proteome</keyword>
<feature type="binding site" description="in other chain" evidence="13 17">
    <location>
        <position position="349"/>
    </location>
    <ligand>
        <name>K(+)</name>
        <dbReference type="ChEBI" id="CHEBI:29103"/>
        <note>ligand shared between two tetrameric partners</note>
    </ligand>
</feature>
<feature type="region of interest" description="Disordered" evidence="21">
    <location>
        <begin position="1"/>
        <end position="43"/>
    </location>
</feature>
<keyword evidence="8 13" id="KW-0630">Potassium</keyword>
<evidence type="ECO:0000313" key="23">
    <source>
        <dbReference type="EMBL" id="MBB5914714.1"/>
    </source>
</evidence>
<dbReference type="EMBL" id="JACHIT010000001">
    <property type="protein sequence ID" value="MBB5914714.1"/>
    <property type="molecule type" value="Genomic_DNA"/>
</dbReference>
<dbReference type="InterPro" id="IPR000644">
    <property type="entry name" value="CBS_dom"/>
</dbReference>
<dbReference type="GO" id="GO:0046872">
    <property type="term" value="F:metal ion binding"/>
    <property type="evidence" value="ECO:0007669"/>
    <property type="project" value="UniProtKB-UniRule"/>
</dbReference>
<dbReference type="PANTHER" id="PTHR11911">
    <property type="entry name" value="INOSINE-5-MONOPHOSPHATE DEHYDROGENASE RELATED"/>
    <property type="match status" value="1"/>
</dbReference>
<comment type="activity regulation">
    <text evidence="13">Mycophenolic acid (MPA) is a non-competitive inhibitor that prevents formation of the closed enzyme conformation by binding to the same site as the amobile flap. In contrast, mizoribine monophosphate (MZP) is a competitive inhibitor that induces the closed conformation. MPA is a potent inhibitor of mammalian IMPDHs but a poor inhibitor of the bacterial enzymes. MZP is a more potent inhibitor of bacterial IMPDH.</text>
</comment>
<feature type="binding site" evidence="16">
    <location>
        <begin position="291"/>
        <end position="293"/>
    </location>
    <ligand>
        <name>NAD(+)</name>
        <dbReference type="ChEBI" id="CHEBI:57540"/>
    </ligand>
</feature>
<keyword evidence="6 13" id="KW-0332">GMP biosynthesis</keyword>
<evidence type="ECO:0000256" key="5">
    <source>
        <dbReference type="ARBA" id="ARBA00022737"/>
    </source>
</evidence>
<comment type="similarity">
    <text evidence="2 13 19">Belongs to the IMPDH/GMPR family.</text>
</comment>
<evidence type="ECO:0000256" key="15">
    <source>
        <dbReference type="PIRSR" id="PIRSR000130-2"/>
    </source>
</evidence>
<proteinExistence type="inferred from homology"/>
<feature type="domain" description="CBS" evidence="22">
    <location>
        <begin position="137"/>
        <end position="193"/>
    </location>
</feature>
<evidence type="ECO:0000256" key="20">
    <source>
        <dbReference type="RuleBase" id="RU003928"/>
    </source>
</evidence>
<evidence type="ECO:0000256" key="14">
    <source>
        <dbReference type="PIRSR" id="PIRSR000130-1"/>
    </source>
</evidence>
<gene>
    <name evidence="13" type="primary">guaB</name>
    <name evidence="23" type="ORF">BJY24_003581</name>
</gene>